<dbReference type="GO" id="GO:0008543">
    <property type="term" value="P:fibroblast growth factor receptor signaling pathway"/>
    <property type="evidence" value="ECO:0007669"/>
    <property type="project" value="TreeGrafter"/>
</dbReference>
<dbReference type="InterPro" id="IPR011050">
    <property type="entry name" value="Pectin_lyase_fold/virulence"/>
</dbReference>
<keyword evidence="2" id="KW-0963">Cytoplasm</keyword>
<sequence length="722" mass="80831">MSEEAASSTTETEIREAENSVEIVIKLTSEDSVNNPDHDVEQQITLDEETESNCDPIRPNHSRVSKELFKPEDDDDDDDDDDSGTHYHIIDEGPCTHLQRAERPGNGGLPDTFQTDHLLYYERFKAYQDYMLGDCKTSEVEAFTAEYIEKIVEPCDWQAIWHTDVFDVLIEVVDVDCKALKAKVELVVPMQCETRGCELTEESMKALLEATLHKVPLLELAVVYESGDFDQTALALEHLRFFYKHIWRKWDEEDEDDDFDYFVRCVEPRLRLYYDILEDRVPAGLVAEYHSLLALCADKFQEFSSLRSDLNSDSESEQDNVSMVEGLRMYEQLESLRRKLRIIENPLLRYVLGYKVNSGQQSCRAKGLRPAGGRVIHLVSASATVHQLQSLITDKLMPHYSSEEFEVQFHSDPVLAVNACYEGDVVIVCPGLYNITSSISIVDSIEVEGYGLPDEVVIEKRNKGDAFVESTGANVKLSNLKFIQRDAIEGILCVRQGKLEMENCVLQCETTGLIVRSAAQLTMNICDLYGSKGAGVEIYPGSVCSLVGNGIHHCKEGILIKDFADELDVMPKITMVNNVIHNNQGYGVILVKPGDAAVEEPPAEPSAADEPERERKEAEDTGVKKDGDMEDDDGDVPGVVEEESPAITFSHSVPSDFTESNDAIKQELVATSAKKQSLLRSRMKALGGMQADENLLSQEMFISIHGNQFKHNGKGSFGTFLY</sequence>
<evidence type="ECO:0000256" key="4">
    <source>
        <dbReference type="SAM" id="MobiDB-lite"/>
    </source>
</evidence>
<keyword evidence="3" id="KW-0206">Cytoskeleton</keyword>
<evidence type="ECO:0000259" key="6">
    <source>
        <dbReference type="Pfam" id="PF23762"/>
    </source>
</evidence>
<evidence type="ECO:0000256" key="3">
    <source>
        <dbReference type="ARBA" id="ARBA00023212"/>
    </source>
</evidence>
<dbReference type="PANTHER" id="PTHR14695">
    <property type="entry name" value="SHC SH2-DOMAIN BINDING PROTEIN 1-RELATED"/>
    <property type="match status" value="1"/>
</dbReference>
<dbReference type="Proteomes" id="UP000324632">
    <property type="component" value="Chromosome 3"/>
</dbReference>
<dbReference type="AlphaFoldDB" id="A0A5A9PMJ6"/>
<evidence type="ECO:0000313" key="8">
    <source>
        <dbReference type="Proteomes" id="UP000324632"/>
    </source>
</evidence>
<comment type="caution">
    <text evidence="7">The sequence shown here is derived from an EMBL/GenBank/DDBJ whole genome shotgun (WGS) entry which is preliminary data.</text>
</comment>
<name>A0A5A9PMJ6_9TELE</name>
<proteinExistence type="predicted"/>
<feature type="region of interest" description="Disordered" evidence="4">
    <location>
        <begin position="598"/>
        <end position="638"/>
    </location>
</feature>
<feature type="region of interest" description="Disordered" evidence="4">
    <location>
        <begin position="27"/>
        <end position="109"/>
    </location>
</feature>
<evidence type="ECO:0000256" key="1">
    <source>
        <dbReference type="ARBA" id="ARBA00004186"/>
    </source>
</evidence>
<reference evidence="7 8" key="1">
    <citation type="journal article" date="2019" name="Mol. Ecol. Resour.">
        <title>Chromosome-level genome assembly of Triplophysa tibetana, a fish adapted to the harsh high-altitude environment of the Tibetan Plateau.</title>
        <authorList>
            <person name="Yang X."/>
            <person name="Liu H."/>
            <person name="Ma Z."/>
            <person name="Zou Y."/>
            <person name="Zou M."/>
            <person name="Mao Y."/>
            <person name="Li X."/>
            <person name="Wang H."/>
            <person name="Chen T."/>
            <person name="Wang W."/>
            <person name="Yang R."/>
        </authorList>
    </citation>
    <scope>NUCLEOTIDE SEQUENCE [LARGE SCALE GENOMIC DNA]</scope>
    <source>
        <strain evidence="7">TTIB1903HZAU</strain>
        <tissue evidence="7">Muscle</tissue>
    </source>
</reference>
<feature type="compositionally biased region" description="Acidic residues" evidence="4">
    <location>
        <begin position="72"/>
        <end position="82"/>
    </location>
</feature>
<protein>
    <submittedName>
        <fullName evidence="7">SHC SH2 domain-binding protein 1-like protein B</fullName>
    </submittedName>
</protein>
<evidence type="ECO:0000259" key="5">
    <source>
        <dbReference type="Pfam" id="PF13229"/>
    </source>
</evidence>
<feature type="compositionally biased region" description="Acidic residues" evidence="4">
    <location>
        <begin position="598"/>
        <end position="609"/>
    </location>
</feature>
<dbReference type="EMBL" id="SOYY01000003">
    <property type="protein sequence ID" value="KAA0723564.1"/>
    <property type="molecule type" value="Genomic_DNA"/>
</dbReference>
<evidence type="ECO:0000313" key="7">
    <source>
        <dbReference type="EMBL" id="KAA0723564.1"/>
    </source>
</evidence>
<evidence type="ECO:0000256" key="2">
    <source>
        <dbReference type="ARBA" id="ARBA00022490"/>
    </source>
</evidence>
<dbReference type="InterPro" id="IPR012334">
    <property type="entry name" value="Pectin_lyas_fold"/>
</dbReference>
<dbReference type="InterPro" id="IPR045140">
    <property type="entry name" value="SHCBP1-like"/>
</dbReference>
<feature type="compositionally biased region" description="Basic and acidic residues" evidence="4">
    <location>
        <begin position="610"/>
        <end position="627"/>
    </location>
</feature>
<feature type="domain" description="Right handed beta helix" evidence="5">
    <location>
        <begin position="465"/>
        <end position="593"/>
    </location>
</feature>
<accession>A0A5A9PMJ6</accession>
<dbReference type="InterPro" id="IPR039448">
    <property type="entry name" value="Beta_helix"/>
</dbReference>
<dbReference type="PANTHER" id="PTHR14695:SF8">
    <property type="entry name" value="SHC SH2 DOMAIN-BINDING PROTEIN 1"/>
    <property type="match status" value="1"/>
</dbReference>
<feature type="domain" description="SHC SH2" evidence="6">
    <location>
        <begin position="122"/>
        <end position="349"/>
    </location>
</feature>
<dbReference type="Gene3D" id="2.160.20.10">
    <property type="entry name" value="Single-stranded right-handed beta-helix, Pectin lyase-like"/>
    <property type="match status" value="1"/>
</dbReference>
<dbReference type="Pfam" id="PF13229">
    <property type="entry name" value="Beta_helix"/>
    <property type="match status" value="1"/>
</dbReference>
<keyword evidence="8" id="KW-1185">Reference proteome</keyword>
<feature type="compositionally biased region" description="Acidic residues" evidence="4">
    <location>
        <begin position="628"/>
        <end position="638"/>
    </location>
</feature>
<comment type="subcellular location">
    <subcellularLocation>
        <location evidence="1">Cytoplasm</location>
        <location evidence="1">Cytoskeleton</location>
        <location evidence="1">Spindle</location>
    </subcellularLocation>
</comment>
<dbReference type="SUPFAM" id="SSF51126">
    <property type="entry name" value="Pectin lyase-like"/>
    <property type="match status" value="1"/>
</dbReference>
<dbReference type="Pfam" id="PF23762">
    <property type="entry name" value="SHCBP_N"/>
    <property type="match status" value="1"/>
</dbReference>
<organism evidence="7 8">
    <name type="scientific">Triplophysa tibetana</name>
    <dbReference type="NCBI Taxonomy" id="1572043"/>
    <lineage>
        <taxon>Eukaryota</taxon>
        <taxon>Metazoa</taxon>
        <taxon>Chordata</taxon>
        <taxon>Craniata</taxon>
        <taxon>Vertebrata</taxon>
        <taxon>Euteleostomi</taxon>
        <taxon>Actinopterygii</taxon>
        <taxon>Neopterygii</taxon>
        <taxon>Teleostei</taxon>
        <taxon>Ostariophysi</taxon>
        <taxon>Cypriniformes</taxon>
        <taxon>Nemacheilidae</taxon>
        <taxon>Triplophysa</taxon>
    </lineage>
</organism>
<gene>
    <name evidence="7" type="ORF">E1301_Tti003321</name>
</gene>
<dbReference type="GO" id="GO:0005819">
    <property type="term" value="C:spindle"/>
    <property type="evidence" value="ECO:0007669"/>
    <property type="project" value="UniProtKB-SubCell"/>
</dbReference>
<dbReference type="InterPro" id="IPR057508">
    <property type="entry name" value="SHCBP-like_N"/>
</dbReference>